<evidence type="ECO:0000313" key="5">
    <source>
        <dbReference type="EMBL" id="GHC46253.1"/>
    </source>
</evidence>
<keyword evidence="3 5" id="KW-0808">Transferase</keyword>
<proteinExistence type="inferred from homology"/>
<sequence length="336" mass="36466">MTNLPAQITVVMAVRNAAATLRDAVDSILHQTLAPAEVILVLNGCTDESQSIADDLAEGNKRIRLEKTDSTGGVAAAARLGCALAKSPLLARMDADDLSHPERLEWQYAALRENEADLVTCRVEALNSQGAGLDRFIDWANSLAEPEDFRRERFVESPVIQPGVLMSREAYQRAGGYRVEDGPEDYDLWLRMLADGACFVQAPGARLQWRDSATRLTRSHDDYSEQRMTATKARYLARLEKVRNNGVAIAGSGPIGRRLAGLLLAEGVQVHGFYDVAPKKIGKTALGLPIWAAGDLLAKINSPVLLGCVGRGGRARVRSLATTAGYREGDDFFACC</sequence>
<dbReference type="InterPro" id="IPR050834">
    <property type="entry name" value="Glycosyltransf_2"/>
</dbReference>
<dbReference type="PANTHER" id="PTHR43685:SF5">
    <property type="entry name" value="GLYCOSYLTRANSFERASE EPSE-RELATED"/>
    <property type="match status" value="1"/>
</dbReference>
<keyword evidence="2" id="KW-0328">Glycosyltransferase</keyword>
<dbReference type="SUPFAM" id="SSF51735">
    <property type="entry name" value="NAD(P)-binding Rossmann-fold domains"/>
    <property type="match status" value="1"/>
</dbReference>
<dbReference type="AlphaFoldDB" id="A0A918TFG5"/>
<evidence type="ECO:0000259" key="4">
    <source>
        <dbReference type="Pfam" id="PF00535"/>
    </source>
</evidence>
<comment type="caution">
    <text evidence="5">The sequence shown here is derived from an EMBL/GenBank/DDBJ whole genome shotgun (WGS) entry which is preliminary data.</text>
</comment>
<dbReference type="InterPro" id="IPR001173">
    <property type="entry name" value="Glyco_trans_2-like"/>
</dbReference>
<feature type="domain" description="Glycosyltransferase 2-like" evidence="4">
    <location>
        <begin position="9"/>
        <end position="172"/>
    </location>
</feature>
<reference evidence="5" key="1">
    <citation type="journal article" date="2014" name="Int. J. Syst. Evol. Microbiol.">
        <title>Complete genome sequence of Corynebacterium casei LMG S-19264T (=DSM 44701T), isolated from a smear-ripened cheese.</title>
        <authorList>
            <consortium name="US DOE Joint Genome Institute (JGI-PGF)"/>
            <person name="Walter F."/>
            <person name="Albersmeier A."/>
            <person name="Kalinowski J."/>
            <person name="Ruckert C."/>
        </authorList>
    </citation>
    <scope>NUCLEOTIDE SEQUENCE</scope>
    <source>
        <strain evidence="5">KCTC 12988</strain>
    </source>
</reference>
<dbReference type="Proteomes" id="UP000644507">
    <property type="component" value="Unassembled WGS sequence"/>
</dbReference>
<accession>A0A918TFG5</accession>
<dbReference type="RefSeq" id="WP_189567867.1">
    <property type="nucleotide sequence ID" value="NZ_BMXI01000003.1"/>
</dbReference>
<gene>
    <name evidence="5" type="ORF">GCM10007100_09780</name>
</gene>
<dbReference type="Pfam" id="PF00535">
    <property type="entry name" value="Glycos_transf_2"/>
    <property type="match status" value="1"/>
</dbReference>
<reference evidence="5" key="2">
    <citation type="submission" date="2020-09" db="EMBL/GenBank/DDBJ databases">
        <authorList>
            <person name="Sun Q."/>
            <person name="Kim S."/>
        </authorList>
    </citation>
    <scope>NUCLEOTIDE SEQUENCE</scope>
    <source>
        <strain evidence="5">KCTC 12988</strain>
    </source>
</reference>
<dbReference type="GO" id="GO:0016757">
    <property type="term" value="F:glycosyltransferase activity"/>
    <property type="evidence" value="ECO:0007669"/>
    <property type="project" value="UniProtKB-KW"/>
</dbReference>
<keyword evidence="6" id="KW-1185">Reference proteome</keyword>
<organism evidence="5 6">
    <name type="scientific">Roseibacillus persicicus</name>
    <dbReference type="NCBI Taxonomy" id="454148"/>
    <lineage>
        <taxon>Bacteria</taxon>
        <taxon>Pseudomonadati</taxon>
        <taxon>Verrucomicrobiota</taxon>
        <taxon>Verrucomicrobiia</taxon>
        <taxon>Verrucomicrobiales</taxon>
        <taxon>Verrucomicrobiaceae</taxon>
        <taxon>Roseibacillus</taxon>
    </lineage>
</organism>
<dbReference type="Gene3D" id="3.90.550.10">
    <property type="entry name" value="Spore Coat Polysaccharide Biosynthesis Protein SpsA, Chain A"/>
    <property type="match status" value="1"/>
</dbReference>
<name>A0A918TFG5_9BACT</name>
<comment type="similarity">
    <text evidence="1">Belongs to the glycosyltransferase 2 family.</text>
</comment>
<protein>
    <submittedName>
        <fullName evidence="5">Glycosyl transferase</fullName>
    </submittedName>
</protein>
<dbReference type="InterPro" id="IPR036291">
    <property type="entry name" value="NAD(P)-bd_dom_sf"/>
</dbReference>
<dbReference type="PANTHER" id="PTHR43685">
    <property type="entry name" value="GLYCOSYLTRANSFERASE"/>
    <property type="match status" value="1"/>
</dbReference>
<dbReference type="SUPFAM" id="SSF53448">
    <property type="entry name" value="Nucleotide-diphospho-sugar transferases"/>
    <property type="match status" value="1"/>
</dbReference>
<evidence type="ECO:0000256" key="2">
    <source>
        <dbReference type="ARBA" id="ARBA00022676"/>
    </source>
</evidence>
<dbReference type="EMBL" id="BMXI01000003">
    <property type="protein sequence ID" value="GHC46253.1"/>
    <property type="molecule type" value="Genomic_DNA"/>
</dbReference>
<evidence type="ECO:0000313" key="6">
    <source>
        <dbReference type="Proteomes" id="UP000644507"/>
    </source>
</evidence>
<dbReference type="InterPro" id="IPR029044">
    <property type="entry name" value="Nucleotide-diphossugar_trans"/>
</dbReference>
<evidence type="ECO:0000256" key="3">
    <source>
        <dbReference type="ARBA" id="ARBA00022679"/>
    </source>
</evidence>
<evidence type="ECO:0000256" key="1">
    <source>
        <dbReference type="ARBA" id="ARBA00006739"/>
    </source>
</evidence>